<reference evidence="1 2" key="1">
    <citation type="submission" date="2020-01" db="EMBL/GenBank/DDBJ databases">
        <title>Dynamics of blaIMP-6 dissemination in carbapenem resistant Enterobacteriacea isolated from regional surveillance in Osaka, Japan.</title>
        <authorList>
            <person name="Abe R."/>
            <person name="Akeda Y."/>
            <person name="Sugawara Y."/>
            <person name="Yamamoto N."/>
            <person name="Tomono K."/>
            <person name="Takeuchi D."/>
            <person name="Kawahara R."/>
            <person name="Hamada S."/>
        </authorList>
    </citation>
    <scope>NUCLEOTIDE SEQUENCE [LARGE SCALE GENOMIC DNA]</scope>
    <source>
        <strain evidence="1 2">E300</strain>
    </source>
</reference>
<evidence type="ECO:0000313" key="1">
    <source>
        <dbReference type="EMBL" id="BBU79658.1"/>
    </source>
</evidence>
<name>A0A066TAW8_ECOLX</name>
<protein>
    <submittedName>
        <fullName evidence="1">Uncharacterized protein</fullName>
    </submittedName>
</protein>
<sequence length="119" mass="13767">MRVFKTKWFAREARSHAITDEELCRAILETEQGKADVLGGGVFKKRLHRNRERAIILAKGGSNWFYTFLYAKQDMSNINSQELAGFRELAKHYAFLTKAQLTAMINTKELTEICYDCKN</sequence>
<dbReference type="EMBL" id="AP022360">
    <property type="protein sequence ID" value="BBU79658.1"/>
    <property type="molecule type" value="Genomic_DNA"/>
</dbReference>
<gene>
    <name evidence="1" type="ORF">EIMP300_10580</name>
</gene>
<proteinExistence type="predicted"/>
<dbReference type="Pfam" id="PF06296">
    <property type="entry name" value="RelE"/>
    <property type="match status" value="1"/>
</dbReference>
<dbReference type="InterPro" id="IPR009387">
    <property type="entry name" value="HigB-2"/>
</dbReference>
<evidence type="ECO:0000313" key="2">
    <source>
        <dbReference type="Proteomes" id="UP000467488"/>
    </source>
</evidence>
<dbReference type="Proteomes" id="UP000467488">
    <property type="component" value="Chromosome"/>
</dbReference>
<dbReference type="PIRSF" id="PIRSF018634">
    <property type="entry name" value="UCP018634"/>
    <property type="match status" value="1"/>
</dbReference>
<accession>A0A066TAW8</accession>
<dbReference type="AlphaFoldDB" id="A0A066TAW8"/>
<organism evidence="1 2">
    <name type="scientific">Escherichia coli</name>
    <dbReference type="NCBI Taxonomy" id="562"/>
    <lineage>
        <taxon>Bacteria</taxon>
        <taxon>Pseudomonadati</taxon>
        <taxon>Pseudomonadota</taxon>
        <taxon>Gammaproteobacteria</taxon>
        <taxon>Enterobacterales</taxon>
        <taxon>Enterobacteriaceae</taxon>
        <taxon>Escherichia</taxon>
    </lineage>
</organism>